<proteinExistence type="predicted"/>
<sequence>MLRATITWTGETGAPYFSTLHCKGGDDAESAADFGAAITTFLNASKAYFANDLTAQLNSPIFAMNEETGEIFEAFPNSAAGVTGTATGGILPPSNQGLIRWGTASYVGGRNVKGRMFFPGPTKDFDTDGAPYSTYKINLATYATNFLAACNTTPLTGLVVYSRPVEAKPSAVPPVVGRAGAAHEITSAQTWVKWAILRSRRD</sequence>
<organism evidence="1">
    <name type="scientific">uncultured prokaryote</name>
    <dbReference type="NCBI Taxonomy" id="198431"/>
    <lineage>
        <taxon>unclassified sequences</taxon>
        <taxon>environmental samples</taxon>
    </lineage>
</organism>
<protein>
    <submittedName>
        <fullName evidence="1">Uncharacterized protein</fullName>
    </submittedName>
</protein>
<name>A0A0H5Q7M9_9ZZZZ</name>
<accession>A0A0H5Q7M9</accession>
<reference evidence="1" key="2">
    <citation type="submission" date="2015-07" db="EMBL/GenBank/DDBJ databases">
        <title>Plasmids, circular viruses and viroids from rat gut.</title>
        <authorList>
            <person name="Jorgensen T.J."/>
            <person name="Hansen M.A."/>
            <person name="Xu Z."/>
            <person name="Tabak M.A."/>
            <person name="Sorensen S.J."/>
            <person name="Hansen L.H."/>
        </authorList>
    </citation>
    <scope>NUCLEOTIDE SEQUENCE</scope>
    <source>
        <strain evidence="1">RGFK1528</strain>
    </source>
</reference>
<evidence type="ECO:0000313" key="1">
    <source>
        <dbReference type="EMBL" id="CRY97400.1"/>
    </source>
</evidence>
<dbReference type="AlphaFoldDB" id="A0A0H5Q7M9"/>
<reference evidence="1" key="1">
    <citation type="submission" date="2015-06" db="EMBL/GenBank/DDBJ databases">
        <authorList>
            <person name="Joergensen T."/>
        </authorList>
    </citation>
    <scope>NUCLEOTIDE SEQUENCE</scope>
    <source>
        <strain evidence="1">RGFK1528</strain>
    </source>
</reference>
<dbReference type="EMBL" id="LN854063">
    <property type="protein sequence ID" value="CRY97400.1"/>
    <property type="molecule type" value="Genomic_DNA"/>
</dbReference>